<feature type="domain" description="R13L1/DRL21-like LRR repeat region" evidence="9">
    <location>
        <begin position="363"/>
        <end position="459"/>
    </location>
</feature>
<evidence type="ECO:0000256" key="6">
    <source>
        <dbReference type="ARBA" id="ARBA00022840"/>
    </source>
</evidence>
<dbReference type="Gene3D" id="1.20.5.4130">
    <property type="match status" value="1"/>
</dbReference>
<dbReference type="Gene3D" id="3.80.10.10">
    <property type="entry name" value="Ribonuclease Inhibitor"/>
    <property type="match status" value="2"/>
</dbReference>
<keyword evidence="6" id="KW-0067">ATP-binding</keyword>
<dbReference type="GO" id="GO:0005524">
    <property type="term" value="F:ATP binding"/>
    <property type="evidence" value="ECO:0007669"/>
    <property type="project" value="UniProtKB-KW"/>
</dbReference>
<dbReference type="Proteomes" id="UP000623129">
    <property type="component" value="Unassembled WGS sequence"/>
</dbReference>
<feature type="transmembrane region" description="Helical" evidence="7">
    <location>
        <begin position="7"/>
        <end position="27"/>
    </location>
</feature>
<dbReference type="SUPFAM" id="SSF52058">
    <property type="entry name" value="L domain-like"/>
    <property type="match status" value="1"/>
</dbReference>
<dbReference type="InterPro" id="IPR041118">
    <property type="entry name" value="Rx_N"/>
</dbReference>
<keyword evidence="7" id="KW-0812">Transmembrane</keyword>
<dbReference type="GO" id="GO:0051707">
    <property type="term" value="P:response to other organism"/>
    <property type="evidence" value="ECO:0007669"/>
    <property type="project" value="UniProtKB-ARBA"/>
</dbReference>
<keyword evidence="3" id="KW-0677">Repeat</keyword>
<dbReference type="Pfam" id="PF25019">
    <property type="entry name" value="LRR_R13L1-DRL21"/>
    <property type="match status" value="1"/>
</dbReference>
<dbReference type="InterPro" id="IPR032675">
    <property type="entry name" value="LRR_dom_sf"/>
</dbReference>
<evidence type="ECO:0000256" key="2">
    <source>
        <dbReference type="ARBA" id="ARBA00022614"/>
    </source>
</evidence>
<gene>
    <name evidence="10" type="ORF">FCM35_KLT17229</name>
</gene>
<accession>A0A833RFW0</accession>
<dbReference type="InterPro" id="IPR027417">
    <property type="entry name" value="P-loop_NTPase"/>
</dbReference>
<dbReference type="OrthoDB" id="741849at2759"/>
<organism evidence="10 11">
    <name type="scientific">Carex littledalei</name>
    <dbReference type="NCBI Taxonomy" id="544730"/>
    <lineage>
        <taxon>Eukaryota</taxon>
        <taxon>Viridiplantae</taxon>
        <taxon>Streptophyta</taxon>
        <taxon>Embryophyta</taxon>
        <taxon>Tracheophyta</taxon>
        <taxon>Spermatophyta</taxon>
        <taxon>Magnoliopsida</taxon>
        <taxon>Liliopsida</taxon>
        <taxon>Poales</taxon>
        <taxon>Cyperaceae</taxon>
        <taxon>Cyperoideae</taxon>
        <taxon>Cariceae</taxon>
        <taxon>Carex</taxon>
        <taxon>Carex subgen. Euthyceras</taxon>
    </lineage>
</organism>
<keyword evidence="11" id="KW-1185">Reference proteome</keyword>
<sequence length="807" mass="91681">MTSYILILKLFIINSIVYVNLTHYIYLQGSSNLTQPKIKLNPPYTAENLTAHTPKISIMTGVELLVGGWFASPVIRRVVDKAQKYLGGNFELQKGTQGMVETLTSTLVLTQATVKEVEKRTIINNPDLAAWLRMLKETVYDAEDVLDNMEAKSIKEKVQGKNKVSKLASSSLSGLRNMFFPDDNCKSLKKVVDKLKQLSTDITNFVNLVNMNENYESHIREVTDQRETISQPLEEVGLYGRQDELNLILEIILGSDSESSKKGGQNYNNYQGLFVIPIVGMGGVGKTALAQAVYNNPEVQQTFASKAWISISYNADVILVMRKINQSLGGYLRLDVITLEDISKNLSSIIGGVKFLIVLDDIGTLRIENFENIKNKDEAMLANLVDKKHLDSICIYSSTTRRKSNVDMEVLEELQPHKDIKELRIRSYAGSVFPNWIIQIEVLPPLGELPSLKFLQIQHFHSVKLINYHLYGKKQTVFPLLEELFLNTLSNCEEWTDARAREFFPRLSKLTITNHKPLREAPLHFFSSSLKELTINECDSLISLEKSILHLSSLTLLKLCNSSMSVSFDPLDMPLLEDLNLENCSELKIKGDLQSLTHLKRLRIVNCSNLLSKYSTKDQQKGKGLQVHRDEGLRSLTHIEADHSLLHHEYHLILGSLPSLRVLNFKNSEFTRFTNHQILWFQELTALKEIHFSNCEFEHLPASLTLLSSLKKVVLISCTKLESLSDSMPPYLQELTLMGCSQNLVQRCQPNEGEDWQFISHIPVIQIDGITIRKPQISDVTVLYGYRWNPQIRIEISILRCKTWSSS</sequence>
<keyword evidence="7" id="KW-0472">Membrane</keyword>
<keyword evidence="2" id="KW-0433">Leucine-rich repeat</keyword>
<keyword evidence="4" id="KW-0547">Nucleotide-binding</keyword>
<evidence type="ECO:0000313" key="11">
    <source>
        <dbReference type="Proteomes" id="UP000623129"/>
    </source>
</evidence>
<evidence type="ECO:0000256" key="5">
    <source>
        <dbReference type="ARBA" id="ARBA00022821"/>
    </source>
</evidence>
<evidence type="ECO:0000259" key="9">
    <source>
        <dbReference type="Pfam" id="PF25019"/>
    </source>
</evidence>
<protein>
    <submittedName>
        <fullName evidence="10">Disease resistance protein RGA2</fullName>
    </submittedName>
</protein>
<dbReference type="PANTHER" id="PTHR36766:SF30">
    <property type="entry name" value="TIR-NBS TYPE DISEASE RESISTANCE PROTEIN-RELATED"/>
    <property type="match status" value="1"/>
</dbReference>
<proteinExistence type="inferred from homology"/>
<keyword evidence="7" id="KW-1133">Transmembrane helix</keyword>
<evidence type="ECO:0000256" key="7">
    <source>
        <dbReference type="SAM" id="Phobius"/>
    </source>
</evidence>
<dbReference type="AlphaFoldDB" id="A0A833RFW0"/>
<dbReference type="Pfam" id="PF18052">
    <property type="entry name" value="Rx_N"/>
    <property type="match status" value="1"/>
</dbReference>
<dbReference type="InterPro" id="IPR056789">
    <property type="entry name" value="LRR_R13L1-DRL21"/>
</dbReference>
<comment type="similarity">
    <text evidence="1">Belongs to the disease resistance NB-LRR family.</text>
</comment>
<feature type="domain" description="Disease resistance N-terminal" evidence="8">
    <location>
        <begin position="74"/>
        <end position="163"/>
    </location>
</feature>
<comment type="caution">
    <text evidence="10">The sequence shown here is derived from an EMBL/GenBank/DDBJ whole genome shotgun (WGS) entry which is preliminary data.</text>
</comment>
<evidence type="ECO:0000256" key="4">
    <source>
        <dbReference type="ARBA" id="ARBA00022741"/>
    </source>
</evidence>
<name>A0A833RFW0_9POAL</name>
<dbReference type="PRINTS" id="PR00364">
    <property type="entry name" value="DISEASERSIST"/>
</dbReference>
<reference evidence="10" key="1">
    <citation type="submission" date="2020-01" db="EMBL/GenBank/DDBJ databases">
        <title>Genome sequence of Kobresia littledalei, the first chromosome-level genome in the family Cyperaceae.</title>
        <authorList>
            <person name="Qu G."/>
        </authorList>
    </citation>
    <scope>NUCLEOTIDE SEQUENCE</scope>
    <source>
        <strain evidence="10">C.B.Clarke</strain>
        <tissue evidence="10">Leaf</tissue>
    </source>
</reference>
<keyword evidence="5" id="KW-0611">Plant defense</keyword>
<dbReference type="GO" id="GO:0006952">
    <property type="term" value="P:defense response"/>
    <property type="evidence" value="ECO:0007669"/>
    <property type="project" value="UniProtKB-KW"/>
</dbReference>
<dbReference type="GO" id="GO:0043531">
    <property type="term" value="F:ADP binding"/>
    <property type="evidence" value="ECO:0007669"/>
    <property type="project" value="InterPro"/>
</dbReference>
<evidence type="ECO:0000256" key="1">
    <source>
        <dbReference type="ARBA" id="ARBA00008894"/>
    </source>
</evidence>
<evidence type="ECO:0000259" key="8">
    <source>
        <dbReference type="Pfam" id="PF18052"/>
    </source>
</evidence>
<evidence type="ECO:0000313" key="10">
    <source>
        <dbReference type="EMBL" id="KAF3338392.1"/>
    </source>
</evidence>
<dbReference type="EMBL" id="SWLB01000005">
    <property type="protein sequence ID" value="KAF3338392.1"/>
    <property type="molecule type" value="Genomic_DNA"/>
</dbReference>
<dbReference type="PANTHER" id="PTHR36766">
    <property type="entry name" value="PLANT BROAD-SPECTRUM MILDEW RESISTANCE PROTEIN RPW8"/>
    <property type="match status" value="1"/>
</dbReference>
<dbReference type="Gene3D" id="3.40.50.300">
    <property type="entry name" value="P-loop containing nucleotide triphosphate hydrolases"/>
    <property type="match status" value="1"/>
</dbReference>
<dbReference type="SUPFAM" id="SSF52540">
    <property type="entry name" value="P-loop containing nucleoside triphosphate hydrolases"/>
    <property type="match status" value="1"/>
</dbReference>
<evidence type="ECO:0000256" key="3">
    <source>
        <dbReference type="ARBA" id="ARBA00022737"/>
    </source>
</evidence>